<feature type="transmembrane region" description="Helical" evidence="1">
    <location>
        <begin position="91"/>
        <end position="111"/>
    </location>
</feature>
<keyword evidence="1" id="KW-0812">Transmembrane</keyword>
<evidence type="ECO:0000313" key="3">
    <source>
        <dbReference type="Proteomes" id="UP000030832"/>
    </source>
</evidence>
<dbReference type="AlphaFoldDB" id="A0A0B0I6M5"/>
<proteinExistence type="predicted"/>
<dbReference type="Proteomes" id="UP000030832">
    <property type="component" value="Unassembled WGS sequence"/>
</dbReference>
<dbReference type="eggNOG" id="ENOG5031N8U">
    <property type="taxonomic scope" value="Bacteria"/>
</dbReference>
<keyword evidence="3" id="KW-1185">Reference proteome</keyword>
<sequence length="222" mass="24863">MISILLVGIILGILIFVFTFTATKRTGRFYLAPIVTFLIAFFIVLYGIVKMSGFEVMGFWFLAAGICIVAIIGTIALLFMKGMKKSNFNKVDKSILVLIPVIIFSFIAFTLSSNHSYWIIDEGMIMSEEETPTYYQVSTISEGKKQIYVQLGEEFVGKVIKINDIKTLGNTEITLDIIEDGKQERLPFIRIGIDEVVEPLVIQTSDGQVIKPKEDNILGKTN</sequence>
<name>A0A0B0I6M5_9BACI</name>
<dbReference type="STRING" id="333138.LQ50_23220"/>
<feature type="transmembrane region" description="Helical" evidence="1">
    <location>
        <begin position="29"/>
        <end position="48"/>
    </location>
</feature>
<accession>A0A0B0I6M5</accession>
<keyword evidence="1" id="KW-0472">Membrane</keyword>
<organism evidence="2 3">
    <name type="scientific">Halalkalibacter okhensis</name>
    <dbReference type="NCBI Taxonomy" id="333138"/>
    <lineage>
        <taxon>Bacteria</taxon>
        <taxon>Bacillati</taxon>
        <taxon>Bacillota</taxon>
        <taxon>Bacilli</taxon>
        <taxon>Bacillales</taxon>
        <taxon>Bacillaceae</taxon>
        <taxon>Halalkalibacter</taxon>
    </lineage>
</organism>
<comment type="caution">
    <text evidence="2">The sequence shown here is derived from an EMBL/GenBank/DDBJ whole genome shotgun (WGS) entry which is preliminary data.</text>
</comment>
<reference evidence="2 3" key="1">
    <citation type="submission" date="2014-09" db="EMBL/GenBank/DDBJ databases">
        <title>Genome sequencing and annotation of Bacillus Okhensis strain Kh10-101T.</title>
        <authorList>
            <person name="Prakash J.S."/>
        </authorList>
    </citation>
    <scope>NUCLEOTIDE SEQUENCE [LARGE SCALE GENOMIC DNA]</scope>
    <source>
        <strain evidence="3">Kh10-101T</strain>
    </source>
</reference>
<feature type="transmembrane region" description="Helical" evidence="1">
    <location>
        <begin position="60"/>
        <end position="79"/>
    </location>
</feature>
<gene>
    <name evidence="2" type="ORF">LQ50_23220</name>
</gene>
<keyword evidence="1" id="KW-1133">Transmembrane helix</keyword>
<protein>
    <submittedName>
        <fullName evidence="2">Uncharacterized protein</fullName>
    </submittedName>
</protein>
<evidence type="ECO:0000313" key="2">
    <source>
        <dbReference type="EMBL" id="KHF38128.1"/>
    </source>
</evidence>
<feature type="transmembrane region" description="Helical" evidence="1">
    <location>
        <begin position="6"/>
        <end position="22"/>
    </location>
</feature>
<dbReference type="RefSeq" id="WP_034633535.1">
    <property type="nucleotide sequence ID" value="NZ_JRJU01000051.1"/>
</dbReference>
<dbReference type="OrthoDB" id="2720129at2"/>
<evidence type="ECO:0000256" key="1">
    <source>
        <dbReference type="SAM" id="Phobius"/>
    </source>
</evidence>
<dbReference type="EMBL" id="JRJU01000051">
    <property type="protein sequence ID" value="KHF38128.1"/>
    <property type="molecule type" value="Genomic_DNA"/>
</dbReference>